<protein>
    <submittedName>
        <fullName evidence="2">Uncharacterized protein</fullName>
    </submittedName>
</protein>
<name>A0A8J5FGG4_ZINOF</name>
<proteinExistence type="predicted"/>
<feature type="region of interest" description="Disordered" evidence="1">
    <location>
        <begin position="26"/>
        <end position="72"/>
    </location>
</feature>
<evidence type="ECO:0000313" key="2">
    <source>
        <dbReference type="EMBL" id="KAG6486870.1"/>
    </source>
</evidence>
<reference evidence="2 3" key="1">
    <citation type="submission" date="2020-08" db="EMBL/GenBank/DDBJ databases">
        <title>Plant Genome Project.</title>
        <authorList>
            <person name="Zhang R.-G."/>
        </authorList>
    </citation>
    <scope>NUCLEOTIDE SEQUENCE [LARGE SCALE GENOMIC DNA]</scope>
    <source>
        <tissue evidence="2">Rhizome</tissue>
    </source>
</reference>
<sequence length="137" mass="14396">MGHGDKDARSHFTATLSVECFSYGTTTPPVSSRSDSTALATRTTKTGSPPSTARCGGTSATARSAGWSGGRKRSCSFGSPASGVILFDIGVALKRLAASAFDVPQECRPKVEEAAAGIVLEMRLRSRVLFLLQSWLL</sequence>
<dbReference type="AlphaFoldDB" id="A0A8J5FGG4"/>
<evidence type="ECO:0000313" key="3">
    <source>
        <dbReference type="Proteomes" id="UP000734854"/>
    </source>
</evidence>
<accession>A0A8J5FGG4</accession>
<gene>
    <name evidence="2" type="ORF">ZIOFF_055451</name>
</gene>
<organism evidence="2 3">
    <name type="scientific">Zingiber officinale</name>
    <name type="common">Ginger</name>
    <name type="synonym">Amomum zingiber</name>
    <dbReference type="NCBI Taxonomy" id="94328"/>
    <lineage>
        <taxon>Eukaryota</taxon>
        <taxon>Viridiplantae</taxon>
        <taxon>Streptophyta</taxon>
        <taxon>Embryophyta</taxon>
        <taxon>Tracheophyta</taxon>
        <taxon>Spermatophyta</taxon>
        <taxon>Magnoliopsida</taxon>
        <taxon>Liliopsida</taxon>
        <taxon>Zingiberales</taxon>
        <taxon>Zingiberaceae</taxon>
        <taxon>Zingiber</taxon>
    </lineage>
</organism>
<feature type="compositionally biased region" description="Polar residues" evidence="1">
    <location>
        <begin position="26"/>
        <end position="51"/>
    </location>
</feature>
<dbReference type="EMBL" id="JACMSC010000015">
    <property type="protein sequence ID" value="KAG6486870.1"/>
    <property type="molecule type" value="Genomic_DNA"/>
</dbReference>
<dbReference type="Proteomes" id="UP000734854">
    <property type="component" value="Unassembled WGS sequence"/>
</dbReference>
<keyword evidence="3" id="KW-1185">Reference proteome</keyword>
<comment type="caution">
    <text evidence="2">The sequence shown here is derived from an EMBL/GenBank/DDBJ whole genome shotgun (WGS) entry which is preliminary data.</text>
</comment>
<evidence type="ECO:0000256" key="1">
    <source>
        <dbReference type="SAM" id="MobiDB-lite"/>
    </source>
</evidence>